<proteinExistence type="predicted"/>
<name>G0R188_ICHMU</name>
<dbReference type="InParanoid" id="G0R188"/>
<dbReference type="GeneID" id="14904861"/>
<dbReference type="eggNOG" id="ENOG502SU53">
    <property type="taxonomic scope" value="Eukaryota"/>
</dbReference>
<keyword evidence="1" id="KW-0472">Membrane</keyword>
<keyword evidence="1" id="KW-1133">Transmembrane helix</keyword>
<evidence type="ECO:0008006" key="4">
    <source>
        <dbReference type="Google" id="ProtNLM"/>
    </source>
</evidence>
<dbReference type="Proteomes" id="UP000008983">
    <property type="component" value="Unassembled WGS sequence"/>
</dbReference>
<organism evidence="2 3">
    <name type="scientific">Ichthyophthirius multifiliis</name>
    <name type="common">White spot disease agent</name>
    <name type="synonym">Ich</name>
    <dbReference type="NCBI Taxonomy" id="5932"/>
    <lineage>
        <taxon>Eukaryota</taxon>
        <taxon>Sar</taxon>
        <taxon>Alveolata</taxon>
        <taxon>Ciliophora</taxon>
        <taxon>Intramacronucleata</taxon>
        <taxon>Oligohymenophorea</taxon>
        <taxon>Hymenostomatida</taxon>
        <taxon>Ophryoglenina</taxon>
        <taxon>Ichthyophthirius</taxon>
    </lineage>
</organism>
<dbReference type="EMBL" id="GL984211">
    <property type="protein sequence ID" value="EGR28773.1"/>
    <property type="molecule type" value="Genomic_DNA"/>
</dbReference>
<accession>G0R188</accession>
<sequence length="217" mass="25497">MVHLNIKSQVDPKESPFTHQWDSDVRANYGSYQKDIDRVTYQLQRSQRNIAFTGQWMYPKFFQKDILQLELLRKKQQLGKIYPNEVSSYKSINSCISSDLNNTFNAKWMWPVRGVAVGGGLFVVAQLFNLPYSFRLGMFIIPVVAEVAWTWGNRESLFRSLEFMDYLIQYRTSKALLEVNQRRFDNEQVSSYKKTINSNQSVQDLHNQLVKLVYSQQ</sequence>
<dbReference type="RefSeq" id="XP_004030009.1">
    <property type="nucleotide sequence ID" value="XM_004029961.1"/>
</dbReference>
<protein>
    <recommendedName>
        <fullName evidence="4">Transmembrane protein</fullName>
    </recommendedName>
</protein>
<evidence type="ECO:0000256" key="1">
    <source>
        <dbReference type="SAM" id="Phobius"/>
    </source>
</evidence>
<keyword evidence="3" id="KW-1185">Reference proteome</keyword>
<dbReference type="OMA" id="STHRINH"/>
<evidence type="ECO:0000313" key="2">
    <source>
        <dbReference type="EMBL" id="EGR28773.1"/>
    </source>
</evidence>
<feature type="transmembrane region" description="Helical" evidence="1">
    <location>
        <begin position="110"/>
        <end position="128"/>
    </location>
</feature>
<evidence type="ECO:0000313" key="3">
    <source>
        <dbReference type="Proteomes" id="UP000008983"/>
    </source>
</evidence>
<dbReference type="OrthoDB" id="10452704at2759"/>
<dbReference type="AlphaFoldDB" id="G0R188"/>
<keyword evidence="1" id="KW-0812">Transmembrane</keyword>
<gene>
    <name evidence="2" type="ORF">IMG5_169090</name>
</gene>
<reference evidence="2 3" key="1">
    <citation type="submission" date="2011-07" db="EMBL/GenBank/DDBJ databases">
        <authorList>
            <person name="Coyne R."/>
            <person name="Brami D."/>
            <person name="Johnson J."/>
            <person name="Hostetler J."/>
            <person name="Hannick L."/>
            <person name="Clark T."/>
            <person name="Cassidy-Hanley D."/>
            <person name="Inman J."/>
        </authorList>
    </citation>
    <scope>NUCLEOTIDE SEQUENCE [LARGE SCALE GENOMIC DNA]</scope>
    <source>
        <strain evidence="2 3">G5</strain>
    </source>
</reference>